<evidence type="ECO:0000313" key="4">
    <source>
        <dbReference type="Proteomes" id="UP000235116"/>
    </source>
</evidence>
<reference evidence="4" key="1">
    <citation type="submission" date="2017-08" db="EMBL/GenBank/DDBJ databases">
        <title>Direct submision.</title>
        <authorList>
            <person name="Kim S.-J."/>
            <person name="Rhee S.-K."/>
        </authorList>
    </citation>
    <scope>NUCLEOTIDE SEQUENCE [LARGE SCALE GENOMIC DNA]</scope>
    <source>
        <strain evidence="4">GI5</strain>
    </source>
</reference>
<organism evidence="3 4">
    <name type="scientific">Ketobacter alkanivorans</name>
    <dbReference type="NCBI Taxonomy" id="1917421"/>
    <lineage>
        <taxon>Bacteria</taxon>
        <taxon>Pseudomonadati</taxon>
        <taxon>Pseudomonadota</taxon>
        <taxon>Gammaproteobacteria</taxon>
        <taxon>Pseudomonadales</taxon>
        <taxon>Ketobacteraceae</taxon>
        <taxon>Ketobacter</taxon>
    </lineage>
</organism>
<dbReference type="CDD" id="cd11614">
    <property type="entry name" value="SAF_CpaB_FlgA_like"/>
    <property type="match status" value="1"/>
</dbReference>
<evidence type="ECO:0000256" key="1">
    <source>
        <dbReference type="SAM" id="MobiDB-lite"/>
    </source>
</evidence>
<accession>A0A2K9LGA7</accession>
<dbReference type="InterPro" id="IPR031571">
    <property type="entry name" value="RcpC_dom"/>
</dbReference>
<dbReference type="Proteomes" id="UP000235116">
    <property type="component" value="Chromosome"/>
</dbReference>
<evidence type="ECO:0000313" key="3">
    <source>
        <dbReference type="EMBL" id="AUM11280.1"/>
    </source>
</evidence>
<dbReference type="SMART" id="SM00858">
    <property type="entry name" value="SAF"/>
    <property type="match status" value="1"/>
</dbReference>
<feature type="domain" description="SAF" evidence="2">
    <location>
        <begin position="48"/>
        <end position="112"/>
    </location>
</feature>
<dbReference type="KEGG" id="kak:Kalk_02030"/>
<dbReference type="InterPro" id="IPR017592">
    <property type="entry name" value="Pilus_assmbl_Flp-typ_CpaB"/>
</dbReference>
<feature type="region of interest" description="Disordered" evidence="1">
    <location>
        <begin position="246"/>
        <end position="270"/>
    </location>
</feature>
<keyword evidence="4" id="KW-1185">Reference proteome</keyword>
<proteinExistence type="predicted"/>
<name>A0A2K9LGA7_9GAMM</name>
<dbReference type="Pfam" id="PF08666">
    <property type="entry name" value="SAF"/>
    <property type="match status" value="1"/>
</dbReference>
<evidence type="ECO:0000259" key="2">
    <source>
        <dbReference type="SMART" id="SM00858"/>
    </source>
</evidence>
<dbReference type="EMBL" id="CP022684">
    <property type="protein sequence ID" value="AUM11280.1"/>
    <property type="molecule type" value="Genomic_DNA"/>
</dbReference>
<protein>
    <submittedName>
        <fullName evidence="3">Flp pilus assembly protein CpaB</fullName>
    </submittedName>
</protein>
<dbReference type="AlphaFoldDB" id="A0A2K9LGA7"/>
<dbReference type="NCBIfam" id="TIGR03177">
    <property type="entry name" value="pilus_cpaB"/>
    <property type="match status" value="1"/>
</dbReference>
<gene>
    <name evidence="3" type="primary">cpaB</name>
    <name evidence="3" type="ORF">Kalk_02030</name>
</gene>
<sequence length="270" mass="29706">MKSNNKNSIILLVCAVAAGAGGWYLSKNHIQSEISSYKSSFESEREALEVIVAKRDLSIGDEINTTSASIRKIPKAYVQSEAMSPAQFSMIQGRQLLHPVRAGQPILALHVSKVKVDGLSSLLREGERAITIPVSTLDTFSGFLAPGDFVDLMITLKDGDAKRTVPLAQNLRILATGKDLDDGIPDQNQRRYSEITLGVTPLYATRLIHAQTVGDISLLLRRPEDEAQRFDDYVTLDNLVDIPNEAKKVEPPPQQKQPWGFEVIKGGKRS</sequence>
<dbReference type="OrthoDB" id="2037472at2"/>
<dbReference type="InterPro" id="IPR013974">
    <property type="entry name" value="SAF"/>
</dbReference>
<dbReference type="Pfam" id="PF16976">
    <property type="entry name" value="RcpC"/>
    <property type="match status" value="1"/>
</dbReference>
<dbReference type="RefSeq" id="WP_101892620.1">
    <property type="nucleotide sequence ID" value="NZ_CP022684.1"/>
</dbReference>